<dbReference type="PANTHER" id="PTHR12673">
    <property type="entry name" value="FACIOGENITAL DYSPLASIA PROTEIN"/>
    <property type="match status" value="1"/>
</dbReference>
<evidence type="ECO:0000256" key="1">
    <source>
        <dbReference type="SAM" id="MobiDB-lite"/>
    </source>
</evidence>
<feature type="compositionally biased region" description="Low complexity" evidence="1">
    <location>
        <begin position="412"/>
        <end position="429"/>
    </location>
</feature>
<dbReference type="InterPro" id="IPR035899">
    <property type="entry name" value="DBL_dom_sf"/>
</dbReference>
<comment type="caution">
    <text evidence="3">The sequence shown here is derived from an EMBL/GenBank/DDBJ whole genome shotgun (WGS) entry which is preliminary data.</text>
</comment>
<proteinExistence type="predicted"/>
<dbReference type="InterPro" id="IPR051092">
    <property type="entry name" value="FYVE_RhoGEF_PH"/>
</dbReference>
<feature type="compositionally biased region" description="Polar residues" evidence="1">
    <location>
        <begin position="395"/>
        <end position="410"/>
    </location>
</feature>
<feature type="region of interest" description="Disordered" evidence="1">
    <location>
        <begin position="158"/>
        <end position="429"/>
    </location>
</feature>
<dbReference type="InterPro" id="IPR000219">
    <property type="entry name" value="DH_dom"/>
</dbReference>
<feature type="region of interest" description="Disordered" evidence="1">
    <location>
        <begin position="693"/>
        <end position="847"/>
    </location>
</feature>
<feature type="region of interest" description="Disordered" evidence="1">
    <location>
        <begin position="26"/>
        <end position="62"/>
    </location>
</feature>
<feature type="compositionally biased region" description="Pro residues" evidence="1">
    <location>
        <begin position="183"/>
        <end position="198"/>
    </location>
</feature>
<dbReference type="AlphaFoldDB" id="A0A1Y2DZS8"/>
<evidence type="ECO:0000313" key="3">
    <source>
        <dbReference type="EMBL" id="ORY64604.1"/>
    </source>
</evidence>
<dbReference type="Pfam" id="PF00621">
    <property type="entry name" value="RhoGEF"/>
    <property type="match status" value="1"/>
</dbReference>
<dbReference type="OrthoDB" id="1716625at2759"/>
<dbReference type="STRING" id="106004.A0A1Y2DZS8"/>
<keyword evidence="4" id="KW-1185">Reference proteome</keyword>
<dbReference type="PANTHER" id="PTHR12673:SF159">
    <property type="entry name" value="LD03170P"/>
    <property type="match status" value="1"/>
</dbReference>
<feature type="compositionally biased region" description="Polar residues" evidence="1">
    <location>
        <begin position="763"/>
        <end position="789"/>
    </location>
</feature>
<evidence type="ECO:0000259" key="2">
    <source>
        <dbReference type="PROSITE" id="PS50010"/>
    </source>
</evidence>
<feature type="compositionally biased region" description="Low complexity" evidence="1">
    <location>
        <begin position="215"/>
        <end position="245"/>
    </location>
</feature>
<dbReference type="EMBL" id="MCGR01000066">
    <property type="protein sequence ID" value="ORY64604.1"/>
    <property type="molecule type" value="Genomic_DNA"/>
</dbReference>
<name>A0A1Y2DZS8_9BASI</name>
<feature type="compositionally biased region" description="Basic and acidic residues" evidence="1">
    <location>
        <begin position="693"/>
        <end position="703"/>
    </location>
</feature>
<accession>A0A1Y2DZS8</accession>
<feature type="domain" description="DH" evidence="2">
    <location>
        <begin position="458"/>
        <end position="651"/>
    </location>
</feature>
<dbReference type="InParanoid" id="A0A1Y2DZS8"/>
<feature type="compositionally biased region" description="Polar residues" evidence="1">
    <location>
        <begin position="330"/>
        <end position="342"/>
    </location>
</feature>
<feature type="compositionally biased region" description="Low complexity" evidence="1">
    <location>
        <begin position="360"/>
        <end position="373"/>
    </location>
</feature>
<dbReference type="CDD" id="cd00160">
    <property type="entry name" value="RhoGEF"/>
    <property type="match status" value="1"/>
</dbReference>
<dbReference type="Gene3D" id="1.20.900.10">
    <property type="entry name" value="Dbl homology (DH) domain"/>
    <property type="match status" value="1"/>
</dbReference>
<dbReference type="PROSITE" id="PS50010">
    <property type="entry name" value="DH_2"/>
    <property type="match status" value="1"/>
</dbReference>
<organism evidence="3 4">
    <name type="scientific">Leucosporidium creatinivorum</name>
    <dbReference type="NCBI Taxonomy" id="106004"/>
    <lineage>
        <taxon>Eukaryota</taxon>
        <taxon>Fungi</taxon>
        <taxon>Dikarya</taxon>
        <taxon>Basidiomycota</taxon>
        <taxon>Pucciniomycotina</taxon>
        <taxon>Microbotryomycetes</taxon>
        <taxon>Leucosporidiales</taxon>
        <taxon>Leucosporidium</taxon>
    </lineage>
</organism>
<feature type="compositionally biased region" description="Polar residues" evidence="1">
    <location>
        <begin position="300"/>
        <end position="310"/>
    </location>
</feature>
<feature type="compositionally biased region" description="Polar residues" evidence="1">
    <location>
        <begin position="167"/>
        <end position="179"/>
    </location>
</feature>
<feature type="compositionally biased region" description="Polar residues" evidence="1">
    <location>
        <begin position="826"/>
        <end position="842"/>
    </location>
</feature>
<reference evidence="3 4" key="1">
    <citation type="submission" date="2016-07" db="EMBL/GenBank/DDBJ databases">
        <title>Pervasive Adenine N6-methylation of Active Genes in Fungi.</title>
        <authorList>
            <consortium name="DOE Joint Genome Institute"/>
            <person name="Mondo S.J."/>
            <person name="Dannebaum R.O."/>
            <person name="Kuo R.C."/>
            <person name="Labutti K."/>
            <person name="Haridas S."/>
            <person name="Kuo A."/>
            <person name="Salamov A."/>
            <person name="Ahrendt S.R."/>
            <person name="Lipzen A."/>
            <person name="Sullivan W."/>
            <person name="Andreopoulos W.B."/>
            <person name="Clum A."/>
            <person name="Lindquist E."/>
            <person name="Daum C."/>
            <person name="Ramamoorthy G.K."/>
            <person name="Gryganskyi A."/>
            <person name="Culley D."/>
            <person name="Magnuson J.K."/>
            <person name="James T.Y."/>
            <person name="O'Malley M.A."/>
            <person name="Stajich J.E."/>
            <person name="Spatafora J.W."/>
            <person name="Visel A."/>
            <person name="Grigoriev I.V."/>
        </authorList>
    </citation>
    <scope>NUCLEOTIDE SEQUENCE [LARGE SCALE GENOMIC DNA]</scope>
    <source>
        <strain evidence="3 4">62-1032</strain>
    </source>
</reference>
<evidence type="ECO:0000313" key="4">
    <source>
        <dbReference type="Proteomes" id="UP000193467"/>
    </source>
</evidence>
<dbReference type="Proteomes" id="UP000193467">
    <property type="component" value="Unassembled WGS sequence"/>
</dbReference>
<feature type="region of interest" description="Disordered" evidence="1">
    <location>
        <begin position="1034"/>
        <end position="1056"/>
    </location>
</feature>
<protein>
    <recommendedName>
        <fullName evidence="2">DH domain-containing protein</fullName>
    </recommendedName>
</protein>
<dbReference type="GO" id="GO:0005737">
    <property type="term" value="C:cytoplasm"/>
    <property type="evidence" value="ECO:0007669"/>
    <property type="project" value="TreeGrafter"/>
</dbReference>
<dbReference type="SMART" id="SM00325">
    <property type="entry name" value="RhoGEF"/>
    <property type="match status" value="1"/>
</dbReference>
<feature type="compositionally biased region" description="Low complexity" evidence="1">
    <location>
        <begin position="802"/>
        <end position="824"/>
    </location>
</feature>
<dbReference type="GO" id="GO:0005085">
    <property type="term" value="F:guanyl-nucleotide exchange factor activity"/>
    <property type="evidence" value="ECO:0007669"/>
    <property type="project" value="InterPro"/>
</dbReference>
<feature type="compositionally biased region" description="Polar residues" evidence="1">
    <location>
        <begin position="350"/>
        <end position="359"/>
    </location>
</feature>
<feature type="compositionally biased region" description="Polar residues" evidence="1">
    <location>
        <begin position="730"/>
        <end position="740"/>
    </location>
</feature>
<gene>
    <name evidence="3" type="ORF">BCR35DRAFT_334692</name>
</gene>
<feature type="compositionally biased region" description="Acidic residues" evidence="1">
    <location>
        <begin position="48"/>
        <end position="62"/>
    </location>
</feature>
<dbReference type="SUPFAM" id="SSF48065">
    <property type="entry name" value="DBL homology domain (DH-domain)"/>
    <property type="match status" value="1"/>
</dbReference>
<sequence>MPTILDNSPTISRTLRSLRITDPNEIPVSFRYSDDDRTPGEEPPTAEPAEDSAAEVADDEEAPTSIRQLVQAHRNLSRSGSREFTLQDEKRLSSRVAERHNDGLGLSLEMFDGSMTSYTPVSRPLLTRRTTSLEANPSASTPIVPTLTSTAASYPFPSQPHVVASPTDVSEPTHRSPQLSSAPIPPPARASFGPPSPIERPDPPRRRSSLMRVNTAPSRSRTSSSRSSPAPSPSLQTPPSSTPISREGSPIPSPATSTPSRRNSMDAIGQGLAKPRPRTSGGISSSKSMRRLSSVFTIGRSRSTSGQSLQEMAETEEKRDEKKQDRLQRRPSQQYGTATNRPTAMRGDSDNTSYKTAQESVASPYQSPASSSPFLPTPPRRQSVPPTPSPRLASRASTNSFLSSPVSPTGNPSPSTASHTTSPSLLSPAPLSMRTWRSTISAEEYESLLAKHGAVEMRRQEVIWELCETEKSFVEGLKSVMELFALPLRREQGGWIKGVPVPVSRLLDWATDIVYLHSEISSALQDARRASPAPVVLQVASAFIPYVLRLEIHQPYLVRFEAVAKMIDVMTADPNSDFGEFVRMQSALPECRGMSLGSYLLKPVQRLMKYTLFFKQLADLTPPSHSDHLDTLALLESTDTIIRVMQEVKTREDEYEQIKQIAARLRGLPSDFQLARRDRRLIHQGQLRRVHVGDKDRQTLEAHGRRRSAGGAKVGGGAFGLDSPPVLRFSPNNSRPQSYISDDSGSSSAGAHDAGELGVWPSPLTTPDSANSRHSTFSSTLTTEPSSIGPSLAGFLRPNSMASNTSSASNSDDSNAAASSTATSRPLASTPQVPPSAFSNTMPVRRSSKRIVKTKAKESSVQVFVFSDLVVFASHKSSEAGKWTPKMGSTRRRSSLTGEDGGLRVLDGVGITRVLGVADLSGKTEHDHLIKLDLLPLSSSSERLTPLSLGAFTAATLDLYLTLPPVSTSLNSSPSSTPSIAPRPPALDLSFQSRVQWLQCFERSYLYAYRSLSSTSLLNPYVVPITQTEHLSAEDTQTSFVDSNRRNSLGAPAGMGNLSKSPGDMYLLRFGGPRRDGQGSALALGEVEDAESMEEREAEREERIYWAGRLQKVKREMEAHLKGSVEGKSTTNVAVKRRIRSMGVPSGLGEGETEVLAVEKARE</sequence>
<feature type="compositionally biased region" description="Low complexity" evidence="1">
    <location>
        <begin position="284"/>
        <end position="294"/>
    </location>
</feature>
<feature type="compositionally biased region" description="Low complexity" evidence="1">
    <location>
        <begin position="741"/>
        <end position="752"/>
    </location>
</feature>
<feature type="compositionally biased region" description="Basic and acidic residues" evidence="1">
    <location>
        <begin position="315"/>
        <end position="328"/>
    </location>
</feature>
<feature type="compositionally biased region" description="Pro residues" evidence="1">
    <location>
        <begin position="375"/>
        <end position="389"/>
    </location>
</feature>